<evidence type="ECO:0000259" key="8">
    <source>
        <dbReference type="Pfam" id="PF00962"/>
    </source>
</evidence>
<keyword evidence="5" id="KW-0862">Zinc</keyword>
<dbReference type="Pfam" id="PF00962">
    <property type="entry name" value="A_deaminase"/>
    <property type="match status" value="1"/>
</dbReference>
<dbReference type="InterPro" id="IPR032466">
    <property type="entry name" value="Metal_Hydrolase"/>
</dbReference>
<dbReference type="GO" id="GO:0004000">
    <property type="term" value="F:adenosine deaminase activity"/>
    <property type="evidence" value="ECO:0007669"/>
    <property type="project" value="TreeGrafter"/>
</dbReference>
<feature type="domain" description="Adenosine deaminase" evidence="8">
    <location>
        <begin position="12"/>
        <end position="229"/>
    </location>
</feature>
<keyword evidence="6" id="KW-0546">Nucleotide metabolism</keyword>
<dbReference type="PANTHER" id="PTHR11409:SF42">
    <property type="entry name" value="ADENOSINE DEAMINASE-LIKE PROTEIN"/>
    <property type="match status" value="1"/>
</dbReference>
<proteinExistence type="inferred from homology"/>
<accession>A0AAD8A5K8</accession>
<sequence length="252" mass="28064">MAVKTNIFTELPKLELHAHLNGSLSAVTLQELIELQKSTAEYGDAKYNVWEAVIQNGSKRTLQECFQVFGIAHALTSNPVAVYKATQNVIKEYADDGVIYLELRSTPRAVQGVMTRTDYIKAIIDAINETKRNDILVKLLVSIDRRQEKEAAEEIVEIALSAKQQYPHIIAGIDLSGDPSKGMISDFLPLLERARNAGLSISIHCAEIPNPEEVEKILEFKPDRLGHCTCVHPLCGGTEQLWHKLLDLQIPV</sequence>
<gene>
    <name evidence="9" type="ORF">L9F63_001665</name>
</gene>
<dbReference type="GO" id="GO:0009117">
    <property type="term" value="P:nucleotide metabolic process"/>
    <property type="evidence" value="ECO:0007669"/>
    <property type="project" value="UniProtKB-KW"/>
</dbReference>
<evidence type="ECO:0000313" key="10">
    <source>
        <dbReference type="Proteomes" id="UP001233999"/>
    </source>
</evidence>
<reference evidence="9" key="2">
    <citation type="submission" date="2023-05" db="EMBL/GenBank/DDBJ databases">
        <authorList>
            <person name="Fouks B."/>
        </authorList>
    </citation>
    <scope>NUCLEOTIDE SEQUENCE</scope>
    <source>
        <strain evidence="9">Stay&amp;Tobe</strain>
        <tissue evidence="9">Testes</tissue>
    </source>
</reference>
<dbReference type="InterPro" id="IPR006330">
    <property type="entry name" value="Ado/ade_deaminase"/>
</dbReference>
<dbReference type="Proteomes" id="UP001233999">
    <property type="component" value="Unassembled WGS sequence"/>
</dbReference>
<dbReference type="GO" id="GO:0046872">
    <property type="term" value="F:metal ion binding"/>
    <property type="evidence" value="ECO:0007669"/>
    <property type="project" value="UniProtKB-KW"/>
</dbReference>
<dbReference type="EMBL" id="JASPKZ010003856">
    <property type="protein sequence ID" value="KAJ9591848.1"/>
    <property type="molecule type" value="Genomic_DNA"/>
</dbReference>
<keyword evidence="3" id="KW-0479">Metal-binding</keyword>
<name>A0AAD8A5K8_DIPPU</name>
<dbReference type="PANTHER" id="PTHR11409">
    <property type="entry name" value="ADENOSINE DEAMINASE"/>
    <property type="match status" value="1"/>
</dbReference>
<dbReference type="SUPFAM" id="SSF51556">
    <property type="entry name" value="Metallo-dependent hydrolases"/>
    <property type="match status" value="1"/>
</dbReference>
<comment type="similarity">
    <text evidence="2">Belongs to the metallo-dependent hydrolases superfamily. Adenosine and AMP deaminases family.</text>
</comment>
<evidence type="ECO:0000256" key="7">
    <source>
        <dbReference type="ARBA" id="ARBA00048787"/>
    </source>
</evidence>
<keyword evidence="4" id="KW-0378">Hydrolase</keyword>
<organism evidence="9 10">
    <name type="scientific">Diploptera punctata</name>
    <name type="common">Pacific beetle cockroach</name>
    <dbReference type="NCBI Taxonomy" id="6984"/>
    <lineage>
        <taxon>Eukaryota</taxon>
        <taxon>Metazoa</taxon>
        <taxon>Ecdysozoa</taxon>
        <taxon>Arthropoda</taxon>
        <taxon>Hexapoda</taxon>
        <taxon>Insecta</taxon>
        <taxon>Pterygota</taxon>
        <taxon>Neoptera</taxon>
        <taxon>Polyneoptera</taxon>
        <taxon>Dictyoptera</taxon>
        <taxon>Blattodea</taxon>
        <taxon>Blaberoidea</taxon>
        <taxon>Blaberidae</taxon>
        <taxon>Diplopterinae</taxon>
        <taxon>Diploptera</taxon>
    </lineage>
</organism>
<comment type="cofactor">
    <cofactor evidence="1">
        <name>Zn(2+)</name>
        <dbReference type="ChEBI" id="CHEBI:29105"/>
    </cofactor>
</comment>
<comment type="caution">
    <text evidence="9">The sequence shown here is derived from an EMBL/GenBank/DDBJ whole genome shotgun (WGS) entry which is preliminary data.</text>
</comment>
<comment type="catalytic activity">
    <reaction evidence="7">
        <text>N(6)-methyl-AMP + H2O + H(+) = IMP + methylamine</text>
        <dbReference type="Rhea" id="RHEA:16001"/>
        <dbReference type="ChEBI" id="CHEBI:15377"/>
        <dbReference type="ChEBI" id="CHEBI:15378"/>
        <dbReference type="ChEBI" id="CHEBI:58053"/>
        <dbReference type="ChEBI" id="CHEBI:59338"/>
        <dbReference type="ChEBI" id="CHEBI:144842"/>
    </reaction>
    <physiologicalReaction direction="left-to-right" evidence="7">
        <dbReference type="Rhea" id="RHEA:16002"/>
    </physiologicalReaction>
</comment>
<evidence type="ECO:0000256" key="5">
    <source>
        <dbReference type="ARBA" id="ARBA00022833"/>
    </source>
</evidence>
<dbReference type="GO" id="GO:0046103">
    <property type="term" value="P:inosine biosynthetic process"/>
    <property type="evidence" value="ECO:0007669"/>
    <property type="project" value="TreeGrafter"/>
</dbReference>
<dbReference type="GO" id="GO:0006154">
    <property type="term" value="P:adenosine catabolic process"/>
    <property type="evidence" value="ECO:0007669"/>
    <property type="project" value="TreeGrafter"/>
</dbReference>
<evidence type="ECO:0000313" key="9">
    <source>
        <dbReference type="EMBL" id="KAJ9591848.1"/>
    </source>
</evidence>
<evidence type="ECO:0000256" key="3">
    <source>
        <dbReference type="ARBA" id="ARBA00022723"/>
    </source>
</evidence>
<dbReference type="InterPro" id="IPR001365">
    <property type="entry name" value="A_deaminase_dom"/>
</dbReference>
<evidence type="ECO:0000256" key="4">
    <source>
        <dbReference type="ARBA" id="ARBA00022801"/>
    </source>
</evidence>
<protein>
    <recommendedName>
        <fullName evidence="8">Adenosine deaminase domain-containing protein</fullName>
    </recommendedName>
</protein>
<dbReference type="Gene3D" id="3.20.20.140">
    <property type="entry name" value="Metal-dependent hydrolases"/>
    <property type="match status" value="1"/>
</dbReference>
<reference evidence="9" key="1">
    <citation type="journal article" date="2023" name="IScience">
        <title>Live-bearing cockroach genome reveals convergent evolutionary mechanisms linked to viviparity in insects and beyond.</title>
        <authorList>
            <person name="Fouks B."/>
            <person name="Harrison M.C."/>
            <person name="Mikhailova A.A."/>
            <person name="Marchal E."/>
            <person name="English S."/>
            <person name="Carruthers M."/>
            <person name="Jennings E.C."/>
            <person name="Chiamaka E.L."/>
            <person name="Frigard R.A."/>
            <person name="Pippel M."/>
            <person name="Attardo G.M."/>
            <person name="Benoit J.B."/>
            <person name="Bornberg-Bauer E."/>
            <person name="Tobe S.S."/>
        </authorList>
    </citation>
    <scope>NUCLEOTIDE SEQUENCE</scope>
    <source>
        <strain evidence="9">Stay&amp;Tobe</strain>
    </source>
</reference>
<dbReference type="AlphaFoldDB" id="A0AAD8A5K8"/>
<evidence type="ECO:0000256" key="2">
    <source>
        <dbReference type="ARBA" id="ARBA00006676"/>
    </source>
</evidence>
<evidence type="ECO:0000256" key="6">
    <source>
        <dbReference type="ARBA" id="ARBA00023080"/>
    </source>
</evidence>
<evidence type="ECO:0000256" key="1">
    <source>
        <dbReference type="ARBA" id="ARBA00001947"/>
    </source>
</evidence>
<feature type="non-terminal residue" evidence="9">
    <location>
        <position position="1"/>
    </location>
</feature>
<keyword evidence="10" id="KW-1185">Reference proteome</keyword>